<proteinExistence type="predicted"/>
<dbReference type="AlphaFoldDB" id="A0A8C6D7W2"/>
<dbReference type="GO" id="GO:0006120">
    <property type="term" value="P:mitochondrial electron transport, NADH to ubiquinone"/>
    <property type="evidence" value="ECO:0007669"/>
    <property type="project" value="TreeGrafter"/>
</dbReference>
<protein>
    <submittedName>
        <fullName evidence="2">Uncharacterized protein</fullName>
    </submittedName>
</protein>
<dbReference type="PANTHER" id="PTHR13156:SF0">
    <property type="entry name" value="NADH DEHYDROGENASE [UBIQUINONE] IRON-SULFUR PROTEIN 6, MITOCHONDRIAL"/>
    <property type="match status" value="1"/>
</dbReference>
<evidence type="ECO:0000313" key="2">
    <source>
        <dbReference type="Ensembl" id="ENSMMSP00000011152.1"/>
    </source>
</evidence>
<dbReference type="Proteomes" id="UP000694544">
    <property type="component" value="Unplaced"/>
</dbReference>
<dbReference type="PANTHER" id="PTHR13156">
    <property type="entry name" value="NADH-UBIQUINONE OXIDOREDUCTASE 13 KD-A SUBUNIT"/>
    <property type="match status" value="1"/>
</dbReference>
<accession>A0A8C6D7W2</accession>
<reference evidence="2" key="2">
    <citation type="submission" date="2025-09" db="UniProtKB">
        <authorList>
            <consortium name="Ensembl"/>
        </authorList>
    </citation>
    <scope>IDENTIFICATION</scope>
</reference>
<evidence type="ECO:0000256" key="1">
    <source>
        <dbReference type="SAM" id="MobiDB-lite"/>
    </source>
</evidence>
<dbReference type="GeneTree" id="ENSGT00940000168340"/>
<evidence type="ECO:0000313" key="3">
    <source>
        <dbReference type="Proteomes" id="UP000694544"/>
    </source>
</evidence>
<dbReference type="Ensembl" id="ENSMMST00000012315.1">
    <property type="protein sequence ID" value="ENSMMSP00000011152.1"/>
    <property type="gene ID" value="ENSMMSG00000008573.1"/>
</dbReference>
<name>A0A8C6D7W2_MOSMO</name>
<reference evidence="2" key="1">
    <citation type="submission" date="2025-08" db="UniProtKB">
        <authorList>
            <consortium name="Ensembl"/>
        </authorList>
    </citation>
    <scope>IDENTIFICATION</scope>
</reference>
<organism evidence="2 3">
    <name type="scientific">Moschus moschiferus</name>
    <name type="common">Siberian musk deer</name>
    <name type="synonym">Moschus sibiricus</name>
    <dbReference type="NCBI Taxonomy" id="68415"/>
    <lineage>
        <taxon>Eukaryota</taxon>
        <taxon>Metazoa</taxon>
        <taxon>Chordata</taxon>
        <taxon>Craniata</taxon>
        <taxon>Vertebrata</taxon>
        <taxon>Euteleostomi</taxon>
        <taxon>Mammalia</taxon>
        <taxon>Eutheria</taxon>
        <taxon>Laurasiatheria</taxon>
        <taxon>Artiodactyla</taxon>
        <taxon>Ruminantia</taxon>
        <taxon>Pecora</taxon>
        <taxon>Moschidae</taxon>
        <taxon>Moschus</taxon>
    </lineage>
</organism>
<keyword evidence="3" id="KW-1185">Reference proteome</keyword>
<feature type="region of interest" description="Disordered" evidence="1">
    <location>
        <begin position="84"/>
        <end position="129"/>
    </location>
</feature>
<sequence length="129" mass="14568">TSKFSTNGDLPQAGRLRWPGGTRCFWVQTLQIREKVTYTSQVYKDRDSWKVQFVGNQKEANENFTIHLIAEGTVSEVWSHVIPFEGSEGTSGTPDKPGQTDKGRPCGFHGFQVRSHHPEGMHRSTSMME</sequence>
<dbReference type="GO" id="GO:0005739">
    <property type="term" value="C:mitochondrion"/>
    <property type="evidence" value="ECO:0007669"/>
    <property type="project" value="GOC"/>
</dbReference>